<dbReference type="GeneID" id="28768891"/>
<proteinExistence type="predicted"/>
<keyword evidence="2" id="KW-1185">Reference proteome</keyword>
<dbReference type="RefSeq" id="XP_018043086.1">
    <property type="nucleotide sequence ID" value="XM_018185405.1"/>
</dbReference>
<dbReference type="AlphaFoldDB" id="A0A177CZZ7"/>
<protein>
    <submittedName>
        <fullName evidence="1">Uncharacterized protein</fullName>
    </submittedName>
</protein>
<name>A0A177CZZ7_9PLEO</name>
<dbReference type="EMBL" id="KV441548">
    <property type="protein sequence ID" value="OAG12721.1"/>
    <property type="molecule type" value="Genomic_DNA"/>
</dbReference>
<dbReference type="OrthoDB" id="10407986at2759"/>
<evidence type="ECO:0000313" key="2">
    <source>
        <dbReference type="Proteomes" id="UP000077069"/>
    </source>
</evidence>
<dbReference type="Proteomes" id="UP000077069">
    <property type="component" value="Unassembled WGS sequence"/>
</dbReference>
<dbReference type="InParanoid" id="A0A177CZZ7"/>
<reference evidence="1 2" key="1">
    <citation type="submission" date="2016-05" db="EMBL/GenBank/DDBJ databases">
        <title>Comparative analysis of secretome profiles of manganese(II)-oxidizing ascomycete fungi.</title>
        <authorList>
            <consortium name="DOE Joint Genome Institute"/>
            <person name="Zeiner C.A."/>
            <person name="Purvine S.O."/>
            <person name="Zink E.M."/>
            <person name="Wu S."/>
            <person name="Pasa-Tolic L."/>
            <person name="Chaput D.L."/>
            <person name="Haridas S."/>
            <person name="Grigoriev I.V."/>
            <person name="Santelli C.M."/>
            <person name="Hansel C.M."/>
        </authorList>
    </citation>
    <scope>NUCLEOTIDE SEQUENCE [LARGE SCALE GENOMIC DNA]</scope>
    <source>
        <strain evidence="1 2">AP3s5-JAC2a</strain>
    </source>
</reference>
<gene>
    <name evidence="1" type="ORF">CC84DRAFT_157517</name>
</gene>
<accession>A0A177CZZ7</accession>
<organism evidence="1 2">
    <name type="scientific">Paraphaeosphaeria sporulosa</name>
    <dbReference type="NCBI Taxonomy" id="1460663"/>
    <lineage>
        <taxon>Eukaryota</taxon>
        <taxon>Fungi</taxon>
        <taxon>Dikarya</taxon>
        <taxon>Ascomycota</taxon>
        <taxon>Pezizomycotina</taxon>
        <taxon>Dothideomycetes</taxon>
        <taxon>Pleosporomycetidae</taxon>
        <taxon>Pleosporales</taxon>
        <taxon>Massarineae</taxon>
        <taxon>Didymosphaeriaceae</taxon>
        <taxon>Paraphaeosphaeria</taxon>
    </lineage>
</organism>
<sequence>MLDARKSHLEKWDNPASLVLVFLAHCIMFIRSFSTHHLASSHFSQHFLLSLTFEFPRAQHLSYIFNRDLSCRSGNYRGHVFVCSRAYGPSPHDHPISFSVSFEGQPFCKRYLARPRVCFLDHFLRLANTPQIWHIAFAHTITYHTTSYYSTWIERFERFTSWIIGDEGKRHAAKTIVASQHFSLLLPTRQTAHHSSLFPL</sequence>
<evidence type="ECO:0000313" key="1">
    <source>
        <dbReference type="EMBL" id="OAG12721.1"/>
    </source>
</evidence>